<dbReference type="InterPro" id="IPR011006">
    <property type="entry name" value="CheY-like_superfamily"/>
</dbReference>
<dbReference type="STRING" id="634436.SAMN05216361_3160"/>
<dbReference type="Gene3D" id="1.10.10.10">
    <property type="entry name" value="Winged helix-like DNA-binding domain superfamily/Winged helix DNA-binding domain"/>
    <property type="match status" value="1"/>
</dbReference>
<feature type="modified residue" description="4-aspartylphosphate" evidence="6">
    <location>
        <position position="55"/>
    </location>
</feature>
<sequence length="231" mass="25625">MNKSISVLLVEDNLAIAKQVVGFLEGLKWQVDFAATGQQGIDLALSQQVDVIILDLNLPDMDGLDVCQHIKQHATRITPVLMLTARDAFTDKAKGFGQGADDYLTKPFDFRELALRVEALARRPQLHTNTQVSEGHLTLDTRAKTVQWQQQPVTVTGVGFSILHKLLMEYPYPVSRSDLITHIWGDEPPESNALKSHMYSLRKALEKASGQPLLATISNIGYKLTGLDHEA</sequence>
<evidence type="ECO:0000259" key="8">
    <source>
        <dbReference type="PROSITE" id="PS50110"/>
    </source>
</evidence>
<dbReference type="GO" id="GO:0000976">
    <property type="term" value="F:transcription cis-regulatory region binding"/>
    <property type="evidence" value="ECO:0007669"/>
    <property type="project" value="TreeGrafter"/>
</dbReference>
<evidence type="ECO:0000256" key="1">
    <source>
        <dbReference type="ARBA" id="ARBA00022553"/>
    </source>
</evidence>
<dbReference type="Pfam" id="PF00486">
    <property type="entry name" value="Trans_reg_C"/>
    <property type="match status" value="1"/>
</dbReference>
<dbReference type="SUPFAM" id="SSF52172">
    <property type="entry name" value="CheY-like"/>
    <property type="match status" value="1"/>
</dbReference>
<dbReference type="Gene3D" id="6.10.250.690">
    <property type="match status" value="1"/>
</dbReference>
<dbReference type="InterPro" id="IPR001789">
    <property type="entry name" value="Sig_transdc_resp-reg_receiver"/>
</dbReference>
<dbReference type="PANTHER" id="PTHR48111">
    <property type="entry name" value="REGULATOR OF RPOS"/>
    <property type="match status" value="1"/>
</dbReference>
<organism evidence="10 11">
    <name type="scientific">Marisediminitalea aggregata</name>
    <dbReference type="NCBI Taxonomy" id="634436"/>
    <lineage>
        <taxon>Bacteria</taxon>
        <taxon>Pseudomonadati</taxon>
        <taxon>Pseudomonadota</taxon>
        <taxon>Gammaproteobacteria</taxon>
        <taxon>Alteromonadales</taxon>
        <taxon>Alteromonadaceae</taxon>
        <taxon>Marisediminitalea</taxon>
    </lineage>
</organism>
<dbReference type="RefSeq" id="WP_073324136.1">
    <property type="nucleotide sequence ID" value="NZ_FQWD01000005.1"/>
</dbReference>
<evidence type="ECO:0000256" key="7">
    <source>
        <dbReference type="PROSITE-ProRule" id="PRU01091"/>
    </source>
</evidence>
<keyword evidence="1 6" id="KW-0597">Phosphoprotein</keyword>
<evidence type="ECO:0000256" key="4">
    <source>
        <dbReference type="ARBA" id="ARBA00023125"/>
    </source>
</evidence>
<accession>A0A1M5NCL6</accession>
<dbReference type="OrthoDB" id="9802426at2"/>
<dbReference type="GO" id="GO:0005829">
    <property type="term" value="C:cytosol"/>
    <property type="evidence" value="ECO:0007669"/>
    <property type="project" value="TreeGrafter"/>
</dbReference>
<dbReference type="SMART" id="SM00448">
    <property type="entry name" value="REC"/>
    <property type="match status" value="1"/>
</dbReference>
<dbReference type="EMBL" id="FQWD01000005">
    <property type="protein sequence ID" value="SHG86929.1"/>
    <property type="molecule type" value="Genomic_DNA"/>
</dbReference>
<dbReference type="PROSITE" id="PS51755">
    <property type="entry name" value="OMPR_PHOB"/>
    <property type="match status" value="1"/>
</dbReference>
<dbReference type="SMART" id="SM00862">
    <property type="entry name" value="Trans_reg_C"/>
    <property type="match status" value="1"/>
</dbReference>
<dbReference type="Proteomes" id="UP000184520">
    <property type="component" value="Unassembled WGS sequence"/>
</dbReference>
<keyword evidence="11" id="KW-1185">Reference proteome</keyword>
<proteinExistence type="predicted"/>
<dbReference type="CDD" id="cd00383">
    <property type="entry name" value="trans_reg_C"/>
    <property type="match status" value="1"/>
</dbReference>
<keyword evidence="4 7" id="KW-0238">DNA-binding</keyword>
<dbReference type="GO" id="GO:0000156">
    <property type="term" value="F:phosphorelay response regulator activity"/>
    <property type="evidence" value="ECO:0007669"/>
    <property type="project" value="TreeGrafter"/>
</dbReference>
<reference evidence="11" key="1">
    <citation type="submission" date="2016-11" db="EMBL/GenBank/DDBJ databases">
        <authorList>
            <person name="Varghese N."/>
            <person name="Submissions S."/>
        </authorList>
    </citation>
    <scope>NUCLEOTIDE SEQUENCE [LARGE SCALE GENOMIC DNA]</scope>
    <source>
        <strain evidence="11">CGMCC 1.8995</strain>
    </source>
</reference>
<dbReference type="InterPro" id="IPR001867">
    <property type="entry name" value="OmpR/PhoB-type_DNA-bd"/>
</dbReference>
<evidence type="ECO:0000256" key="2">
    <source>
        <dbReference type="ARBA" id="ARBA00023012"/>
    </source>
</evidence>
<evidence type="ECO:0000256" key="3">
    <source>
        <dbReference type="ARBA" id="ARBA00023015"/>
    </source>
</evidence>
<evidence type="ECO:0000256" key="6">
    <source>
        <dbReference type="PROSITE-ProRule" id="PRU00169"/>
    </source>
</evidence>
<keyword evidence="3" id="KW-0805">Transcription regulation</keyword>
<evidence type="ECO:0000256" key="5">
    <source>
        <dbReference type="ARBA" id="ARBA00023163"/>
    </source>
</evidence>
<keyword evidence="5" id="KW-0804">Transcription</keyword>
<dbReference type="PANTHER" id="PTHR48111:SF22">
    <property type="entry name" value="REGULATOR OF RPOS"/>
    <property type="match status" value="1"/>
</dbReference>
<gene>
    <name evidence="10" type="ORF">SAMN05216361_3160</name>
</gene>
<dbReference type="AlphaFoldDB" id="A0A1M5NCL6"/>
<dbReference type="GO" id="GO:0006355">
    <property type="term" value="P:regulation of DNA-templated transcription"/>
    <property type="evidence" value="ECO:0007669"/>
    <property type="project" value="InterPro"/>
</dbReference>
<feature type="DNA-binding region" description="OmpR/PhoB-type" evidence="7">
    <location>
        <begin position="129"/>
        <end position="226"/>
    </location>
</feature>
<dbReference type="Pfam" id="PF00072">
    <property type="entry name" value="Response_reg"/>
    <property type="match status" value="1"/>
</dbReference>
<evidence type="ECO:0000313" key="11">
    <source>
        <dbReference type="Proteomes" id="UP000184520"/>
    </source>
</evidence>
<evidence type="ECO:0000259" key="9">
    <source>
        <dbReference type="PROSITE" id="PS51755"/>
    </source>
</evidence>
<name>A0A1M5NCL6_9ALTE</name>
<feature type="domain" description="OmpR/PhoB-type" evidence="9">
    <location>
        <begin position="129"/>
        <end position="226"/>
    </location>
</feature>
<protein>
    <submittedName>
        <fullName evidence="10">DNA-binding response regulator, OmpR family, contains REC and winged-helix (WHTH) domain</fullName>
    </submittedName>
</protein>
<dbReference type="Gene3D" id="3.40.50.2300">
    <property type="match status" value="1"/>
</dbReference>
<dbReference type="GO" id="GO:0032993">
    <property type="term" value="C:protein-DNA complex"/>
    <property type="evidence" value="ECO:0007669"/>
    <property type="project" value="TreeGrafter"/>
</dbReference>
<keyword evidence="2" id="KW-0902">Two-component regulatory system</keyword>
<dbReference type="PROSITE" id="PS50110">
    <property type="entry name" value="RESPONSE_REGULATORY"/>
    <property type="match status" value="1"/>
</dbReference>
<dbReference type="InterPro" id="IPR036388">
    <property type="entry name" value="WH-like_DNA-bd_sf"/>
</dbReference>
<dbReference type="InterPro" id="IPR039420">
    <property type="entry name" value="WalR-like"/>
</dbReference>
<evidence type="ECO:0000313" key="10">
    <source>
        <dbReference type="EMBL" id="SHG86929.1"/>
    </source>
</evidence>
<feature type="domain" description="Response regulatory" evidence="8">
    <location>
        <begin position="6"/>
        <end position="121"/>
    </location>
</feature>